<evidence type="ECO:0000313" key="3">
    <source>
        <dbReference type="Proteomes" id="UP000070533"/>
    </source>
</evidence>
<evidence type="ECO:0000259" key="1">
    <source>
        <dbReference type="Pfam" id="PF05272"/>
    </source>
</evidence>
<dbReference type="EMBL" id="LRQG01000054">
    <property type="protein sequence ID" value="KXA41231.1"/>
    <property type="molecule type" value="Genomic_DNA"/>
</dbReference>
<protein>
    <submittedName>
        <fullName evidence="2">Virulence-associated protein E</fullName>
    </submittedName>
</protein>
<dbReference type="PANTHER" id="PTHR34985">
    <property type="entry name" value="SLR0554 PROTEIN"/>
    <property type="match status" value="1"/>
</dbReference>
<proteinExistence type="predicted"/>
<dbReference type="Pfam" id="PF05272">
    <property type="entry name" value="VapE-like_dom"/>
    <property type="match status" value="1"/>
</dbReference>
<dbReference type="Proteomes" id="UP000070533">
    <property type="component" value="Unassembled WGS sequence"/>
</dbReference>
<evidence type="ECO:0000313" key="2">
    <source>
        <dbReference type="EMBL" id="KXA41231.1"/>
    </source>
</evidence>
<dbReference type="PANTHER" id="PTHR34985:SF1">
    <property type="entry name" value="SLR0554 PROTEIN"/>
    <property type="match status" value="1"/>
</dbReference>
<dbReference type="STRING" id="28128.HMPREF3226_00868"/>
<feature type="domain" description="Virulence-associated protein E-like" evidence="1">
    <location>
        <begin position="107"/>
        <end position="324"/>
    </location>
</feature>
<sequence length="466" mass="53380">MENDWKNSLSFDDKGNLTKSISNYRAIFTHDENLSQIRFDTFCQDDISFSPLFLNVNGNKVDEESVGKIQDYLEQTYQLRQTQNKVFELLKTTASERSYNPVQEFIRKEEWDGVPRIETAIIDYLGAEDTPLVREQTKLWFVAAVARAFEPGCKFDNVLTLPGPQGIGKSTFFKTIGDKWFNDSFSFASGDKEKVETITNGWIIEISELNGMKRANDAEAAKAFLSRRSDSMRPAYGRKVVEFMRHNVFAATTNETNFLQGDNGNRRWWIVTVNGNGHVSTWLPQLQSVVNQLWAEAYTYYKMGVKLYLSPELEAEANAVQLNHSSIHNDPILDDIRLYLERMVPRAYSTWSIPMRAAYQKGAYTESSPDGKPEVLLNMVCSRQIIEELPNDLVRRNPAKYTAQYINRLMSLVDGWERSEQEKVKGLHPVYCDKTGRAKHPWVRIGNATQGSIEGKEESIEPELPF</sequence>
<comment type="caution">
    <text evidence="2">The sequence shown here is derived from an EMBL/GenBank/DDBJ whole genome shotgun (WGS) entry which is preliminary data.</text>
</comment>
<dbReference type="AlphaFoldDB" id="A0A133QED9"/>
<keyword evidence="3" id="KW-1185">Reference proteome</keyword>
<reference evidence="3" key="1">
    <citation type="submission" date="2016-01" db="EMBL/GenBank/DDBJ databases">
        <authorList>
            <person name="Mitreva M."/>
            <person name="Pepin K.H."/>
            <person name="Mihindukulasuriya K.A."/>
            <person name="Fulton R."/>
            <person name="Fronick C."/>
            <person name="O'Laughlin M."/>
            <person name="Miner T."/>
            <person name="Herter B."/>
            <person name="Rosa B.A."/>
            <person name="Cordes M."/>
            <person name="Tomlinson C."/>
            <person name="Wollam A."/>
            <person name="Palsikar V.B."/>
            <person name="Mardis E.R."/>
            <person name="Wilson R.K."/>
        </authorList>
    </citation>
    <scope>NUCLEOTIDE SEQUENCE [LARGE SCALE GENOMIC DNA]</scope>
    <source>
        <strain evidence="3">MJR7716</strain>
    </source>
</reference>
<accession>A0A133QED9</accession>
<dbReference type="InterPro" id="IPR007936">
    <property type="entry name" value="VapE-like_dom"/>
</dbReference>
<organism evidence="2 3">
    <name type="scientific">Prevotella corporis</name>
    <dbReference type="NCBI Taxonomy" id="28128"/>
    <lineage>
        <taxon>Bacteria</taxon>
        <taxon>Pseudomonadati</taxon>
        <taxon>Bacteroidota</taxon>
        <taxon>Bacteroidia</taxon>
        <taxon>Bacteroidales</taxon>
        <taxon>Prevotellaceae</taxon>
        <taxon>Prevotella</taxon>
    </lineage>
</organism>
<dbReference type="PATRIC" id="fig|28128.5.peg.874"/>
<gene>
    <name evidence="2" type="ORF">HMPREF3226_00868</name>
</gene>
<name>A0A133QED9_9BACT</name>
<dbReference type="OrthoDB" id="9801888at2"/>
<dbReference type="RefSeq" id="WP_060940393.1">
    <property type="nucleotide sequence ID" value="NZ_KQ957212.1"/>
</dbReference>